<reference evidence="1 2" key="1">
    <citation type="submission" date="2015-09" db="EMBL/GenBank/DDBJ databases">
        <title>Draft genome sequence of Kouleothrix aurantiaca JCM 19913.</title>
        <authorList>
            <person name="Hemp J."/>
        </authorList>
    </citation>
    <scope>NUCLEOTIDE SEQUENCE [LARGE SCALE GENOMIC DNA]</scope>
    <source>
        <strain evidence="1 2">COM-B</strain>
    </source>
</reference>
<sequence>MTTSVNVSVPPTPVAVLGTLAEFHREPIPYDLAALVRLAVTLRPDLLCLDMTTEQWLQRTFDDLPPEYRDALLPLADQTDIVVVPIAGDRPPKEAAPRGWRGRAIALLRRWLALLQRTAPGPDAVNAGPRHFLADLLYAAIDTLAGRGMWDAQRAHADVLVQRVLETVRRDPNCRVLVAVNVRYCHRIRRALRRHPDVRVVHYAEL</sequence>
<comment type="caution">
    <text evidence="1">The sequence shown here is derived from an EMBL/GenBank/DDBJ whole genome shotgun (WGS) entry which is preliminary data.</text>
</comment>
<protein>
    <submittedName>
        <fullName evidence="1">Uncharacterized protein</fullName>
    </submittedName>
</protein>
<evidence type="ECO:0000313" key="2">
    <source>
        <dbReference type="Proteomes" id="UP000050509"/>
    </source>
</evidence>
<keyword evidence="2" id="KW-1185">Reference proteome</keyword>
<evidence type="ECO:0000313" key="1">
    <source>
        <dbReference type="EMBL" id="KPV54810.1"/>
    </source>
</evidence>
<name>A0A0P9FNG4_9CHLR</name>
<dbReference type="EMBL" id="LJCR01000014">
    <property type="protein sequence ID" value="KPV54810.1"/>
    <property type="molecule type" value="Genomic_DNA"/>
</dbReference>
<dbReference type="AlphaFoldDB" id="A0A0P9FNG4"/>
<proteinExistence type="predicted"/>
<organism evidence="1 2">
    <name type="scientific">Kouleothrix aurantiaca</name>
    <dbReference type="NCBI Taxonomy" id="186479"/>
    <lineage>
        <taxon>Bacteria</taxon>
        <taxon>Bacillati</taxon>
        <taxon>Chloroflexota</taxon>
        <taxon>Chloroflexia</taxon>
        <taxon>Chloroflexales</taxon>
        <taxon>Roseiflexineae</taxon>
        <taxon>Roseiflexaceae</taxon>
        <taxon>Kouleothrix</taxon>
    </lineage>
</organism>
<accession>A0A0P9FNG4</accession>
<dbReference type="Proteomes" id="UP000050509">
    <property type="component" value="Unassembled WGS sequence"/>
</dbReference>
<gene>
    <name evidence="1" type="ORF">SE17_01410</name>
</gene>